<keyword evidence="4" id="KW-1185">Reference proteome</keyword>
<feature type="compositionally biased region" description="Low complexity" evidence="1">
    <location>
        <begin position="1"/>
        <end position="20"/>
    </location>
</feature>
<feature type="region of interest" description="Disordered" evidence="1">
    <location>
        <begin position="1"/>
        <end position="33"/>
    </location>
</feature>
<feature type="compositionally biased region" description="Basic and acidic residues" evidence="1">
    <location>
        <begin position="75"/>
        <end position="84"/>
    </location>
</feature>
<keyword evidence="2" id="KW-1133">Transmembrane helix</keyword>
<evidence type="ECO:0000313" key="4">
    <source>
        <dbReference type="Proteomes" id="UP000319210"/>
    </source>
</evidence>
<accession>A0A4Y3QXV4</accession>
<keyword evidence="2" id="KW-0812">Transmembrane</keyword>
<protein>
    <submittedName>
        <fullName evidence="3">Uncharacterized protein</fullName>
    </submittedName>
</protein>
<comment type="caution">
    <text evidence="3">The sequence shown here is derived from an EMBL/GenBank/DDBJ whole genome shotgun (WGS) entry which is preliminary data.</text>
</comment>
<reference evidence="3 4" key="1">
    <citation type="submission" date="2019-06" db="EMBL/GenBank/DDBJ databases">
        <title>Whole genome shotgun sequence of Streptomyces cacaoi subsp. cacaoi NBRC 12748.</title>
        <authorList>
            <person name="Hosoyama A."/>
            <person name="Uohara A."/>
            <person name="Ohji S."/>
            <person name="Ichikawa N."/>
        </authorList>
    </citation>
    <scope>NUCLEOTIDE SEQUENCE [LARGE SCALE GENOMIC DNA]</scope>
    <source>
        <strain evidence="3 4">NBRC 12748</strain>
    </source>
</reference>
<dbReference type="RefSeq" id="WP_174864494.1">
    <property type="nucleotide sequence ID" value="NZ_BJMM01000011.1"/>
</dbReference>
<feature type="region of interest" description="Disordered" evidence="1">
    <location>
        <begin position="52"/>
        <end position="130"/>
    </location>
</feature>
<dbReference type="AlphaFoldDB" id="A0A4Y3QXV4"/>
<sequence length="187" mass="19364">MNQHAQHAHQQPEQPLPQQQFTPAPPPKKKRTGLKITLGVVAGIVVVAAFASGGQDDGGDGGRAEAGDSAAAAPAEDKAKDQPKAAEAADAGSEKSQAEQFKAHVAKKGTPQQKEAVQHVTDVQGADKRNDVMDSAEIHTDYTGGMTGPHTGDGKLLASAFAGWRSSDNGLVTVYDADGEILSNGNY</sequence>
<organism evidence="3 4">
    <name type="scientific">Streptomyces cacaoi</name>
    <dbReference type="NCBI Taxonomy" id="1898"/>
    <lineage>
        <taxon>Bacteria</taxon>
        <taxon>Bacillati</taxon>
        <taxon>Actinomycetota</taxon>
        <taxon>Actinomycetes</taxon>
        <taxon>Kitasatosporales</taxon>
        <taxon>Streptomycetaceae</taxon>
        <taxon>Streptomyces</taxon>
    </lineage>
</organism>
<proteinExistence type="predicted"/>
<gene>
    <name evidence="3" type="ORF">SCA03_28170</name>
</gene>
<evidence type="ECO:0000313" key="3">
    <source>
        <dbReference type="EMBL" id="GEB50266.1"/>
    </source>
</evidence>
<dbReference type="EMBL" id="BJMM01000011">
    <property type="protein sequence ID" value="GEB50266.1"/>
    <property type="molecule type" value="Genomic_DNA"/>
</dbReference>
<name>A0A4Y3QXV4_STRCI</name>
<evidence type="ECO:0000256" key="1">
    <source>
        <dbReference type="SAM" id="MobiDB-lite"/>
    </source>
</evidence>
<dbReference type="Proteomes" id="UP000319210">
    <property type="component" value="Unassembled WGS sequence"/>
</dbReference>
<keyword evidence="2" id="KW-0472">Membrane</keyword>
<feature type="transmembrane region" description="Helical" evidence="2">
    <location>
        <begin position="36"/>
        <end position="54"/>
    </location>
</feature>
<evidence type="ECO:0000256" key="2">
    <source>
        <dbReference type="SAM" id="Phobius"/>
    </source>
</evidence>